<keyword evidence="2" id="KW-1185">Reference proteome</keyword>
<protein>
    <submittedName>
        <fullName evidence="1">Uncharacterized protein</fullName>
    </submittedName>
</protein>
<dbReference type="HOGENOM" id="CLU_093545_0_0_1"/>
<reference evidence="2" key="2">
    <citation type="submission" date="2015-01" db="EMBL/GenBank/DDBJ databases">
        <title>Evolutionary Origins and Diversification of the Mycorrhizal Mutualists.</title>
        <authorList>
            <consortium name="DOE Joint Genome Institute"/>
            <consortium name="Mycorrhizal Genomics Consortium"/>
            <person name="Kohler A."/>
            <person name="Kuo A."/>
            <person name="Nagy L.G."/>
            <person name="Floudas D."/>
            <person name="Copeland A."/>
            <person name="Barry K.W."/>
            <person name="Cichocki N."/>
            <person name="Veneault-Fourrey C."/>
            <person name="LaButti K."/>
            <person name="Lindquist E.A."/>
            <person name="Lipzen A."/>
            <person name="Lundell T."/>
            <person name="Morin E."/>
            <person name="Murat C."/>
            <person name="Riley R."/>
            <person name="Ohm R."/>
            <person name="Sun H."/>
            <person name="Tunlid A."/>
            <person name="Henrissat B."/>
            <person name="Grigoriev I.V."/>
            <person name="Hibbett D.S."/>
            <person name="Martin F."/>
        </authorList>
    </citation>
    <scope>NUCLEOTIDE SEQUENCE [LARGE SCALE GENOMIC DNA]</scope>
    <source>
        <strain evidence="2">ATCC 200175</strain>
    </source>
</reference>
<gene>
    <name evidence="1" type="ORF">PAXINDRAFT_86715</name>
</gene>
<evidence type="ECO:0000313" key="1">
    <source>
        <dbReference type="EMBL" id="KIJ09958.1"/>
    </source>
</evidence>
<sequence length="171" mass="18525">SNVGAASATLPESMLAKGGAFISMYQREAMWMSFVLGDGSPDPLAVKINVGGVNVLTGLPRNVSAKGRQDYLPIGRRREQLWLDGISTSPGVIRQFVAMPQGKGYTTEGQVTGAEVHLLLFNVGGIQIDVFPKYDSTRVKFAHLGCDVSMYKTARQLGLRVGDPIQMKLLR</sequence>
<accession>A0A0C9TGN9</accession>
<feature type="non-terminal residue" evidence="1">
    <location>
        <position position="1"/>
    </location>
</feature>
<proteinExistence type="predicted"/>
<dbReference type="EMBL" id="KN819424">
    <property type="protein sequence ID" value="KIJ09958.1"/>
    <property type="molecule type" value="Genomic_DNA"/>
</dbReference>
<dbReference type="OrthoDB" id="428577at2759"/>
<organism evidence="1 2">
    <name type="scientific">Paxillus involutus ATCC 200175</name>
    <dbReference type="NCBI Taxonomy" id="664439"/>
    <lineage>
        <taxon>Eukaryota</taxon>
        <taxon>Fungi</taxon>
        <taxon>Dikarya</taxon>
        <taxon>Basidiomycota</taxon>
        <taxon>Agaricomycotina</taxon>
        <taxon>Agaricomycetes</taxon>
        <taxon>Agaricomycetidae</taxon>
        <taxon>Boletales</taxon>
        <taxon>Paxilineae</taxon>
        <taxon>Paxillaceae</taxon>
        <taxon>Paxillus</taxon>
    </lineage>
</organism>
<dbReference type="AlphaFoldDB" id="A0A0C9TGN9"/>
<name>A0A0C9TGN9_PAXIN</name>
<evidence type="ECO:0000313" key="2">
    <source>
        <dbReference type="Proteomes" id="UP000053647"/>
    </source>
</evidence>
<dbReference type="Proteomes" id="UP000053647">
    <property type="component" value="Unassembled WGS sequence"/>
</dbReference>
<reference evidence="1 2" key="1">
    <citation type="submission" date="2014-06" db="EMBL/GenBank/DDBJ databases">
        <authorList>
            <consortium name="DOE Joint Genome Institute"/>
            <person name="Kuo A."/>
            <person name="Kohler A."/>
            <person name="Nagy L.G."/>
            <person name="Floudas D."/>
            <person name="Copeland A."/>
            <person name="Barry K.W."/>
            <person name="Cichocki N."/>
            <person name="Veneault-Fourrey C."/>
            <person name="LaButti K."/>
            <person name="Lindquist E.A."/>
            <person name="Lipzen A."/>
            <person name="Lundell T."/>
            <person name="Morin E."/>
            <person name="Murat C."/>
            <person name="Sun H."/>
            <person name="Tunlid A."/>
            <person name="Henrissat B."/>
            <person name="Grigoriev I.V."/>
            <person name="Hibbett D.S."/>
            <person name="Martin F."/>
            <person name="Nordberg H.P."/>
            <person name="Cantor M.N."/>
            <person name="Hua S.X."/>
        </authorList>
    </citation>
    <scope>NUCLEOTIDE SEQUENCE [LARGE SCALE GENOMIC DNA]</scope>
    <source>
        <strain evidence="1 2">ATCC 200175</strain>
    </source>
</reference>